<protein>
    <submittedName>
        <fullName evidence="1">Uncharacterized protein</fullName>
    </submittedName>
</protein>
<sequence>MSASINLFSIVNNLDDIKTTLIPEDQTRQEINRDDDWDNRWNWDTSELVYEDDDNNNDKKYLWLN</sequence>
<gene>
    <name evidence="1" type="ORF">BLA29_015158</name>
</gene>
<dbReference type="AlphaFoldDB" id="A0A1Y3B2Y7"/>
<proteinExistence type="predicted"/>
<organism evidence="1 2">
    <name type="scientific">Euroglyphus maynei</name>
    <name type="common">Mayne's house dust mite</name>
    <dbReference type="NCBI Taxonomy" id="6958"/>
    <lineage>
        <taxon>Eukaryota</taxon>
        <taxon>Metazoa</taxon>
        <taxon>Ecdysozoa</taxon>
        <taxon>Arthropoda</taxon>
        <taxon>Chelicerata</taxon>
        <taxon>Arachnida</taxon>
        <taxon>Acari</taxon>
        <taxon>Acariformes</taxon>
        <taxon>Sarcoptiformes</taxon>
        <taxon>Astigmata</taxon>
        <taxon>Psoroptidia</taxon>
        <taxon>Analgoidea</taxon>
        <taxon>Pyroglyphidae</taxon>
        <taxon>Pyroglyphinae</taxon>
        <taxon>Euroglyphus</taxon>
    </lineage>
</organism>
<evidence type="ECO:0000313" key="2">
    <source>
        <dbReference type="Proteomes" id="UP000194236"/>
    </source>
</evidence>
<comment type="caution">
    <text evidence="1">The sequence shown here is derived from an EMBL/GenBank/DDBJ whole genome shotgun (WGS) entry which is preliminary data.</text>
</comment>
<dbReference type="EMBL" id="MUJZ01046487">
    <property type="protein sequence ID" value="OTF74557.1"/>
    <property type="molecule type" value="Genomic_DNA"/>
</dbReference>
<feature type="non-terminal residue" evidence="1">
    <location>
        <position position="65"/>
    </location>
</feature>
<name>A0A1Y3B2Y7_EURMA</name>
<keyword evidence="2" id="KW-1185">Reference proteome</keyword>
<reference evidence="1 2" key="1">
    <citation type="submission" date="2017-03" db="EMBL/GenBank/DDBJ databases">
        <title>Genome Survey of Euroglyphus maynei.</title>
        <authorList>
            <person name="Arlian L.G."/>
            <person name="Morgan M.S."/>
            <person name="Rider S.D."/>
        </authorList>
    </citation>
    <scope>NUCLEOTIDE SEQUENCE [LARGE SCALE GENOMIC DNA]</scope>
    <source>
        <strain evidence="1">Arlian Lab</strain>
        <tissue evidence="1">Whole body</tissue>
    </source>
</reference>
<evidence type="ECO:0000313" key="1">
    <source>
        <dbReference type="EMBL" id="OTF74557.1"/>
    </source>
</evidence>
<accession>A0A1Y3B2Y7</accession>
<dbReference type="Proteomes" id="UP000194236">
    <property type="component" value="Unassembled WGS sequence"/>
</dbReference>